<accession>A0A840RMF9</accession>
<dbReference type="AlphaFoldDB" id="A0A840RMF9"/>
<keyword evidence="4" id="KW-0808">Transferase</keyword>
<dbReference type="GO" id="GO:0032259">
    <property type="term" value="P:methylation"/>
    <property type="evidence" value="ECO:0007669"/>
    <property type="project" value="UniProtKB-KW"/>
</dbReference>
<proteinExistence type="inferred from homology"/>
<dbReference type="Pfam" id="PF01980">
    <property type="entry name" value="TrmO_N"/>
    <property type="match status" value="1"/>
</dbReference>
<dbReference type="GO" id="GO:0089715">
    <property type="term" value="F:tRNA (L-threonylcarbamoyladenosine(37)-C2) methyltransferase activity"/>
    <property type="evidence" value="ECO:0007669"/>
    <property type="project" value="TreeGrafter"/>
</dbReference>
<dbReference type="EMBL" id="JACHHN010000013">
    <property type="protein sequence ID" value="MBB5193708.1"/>
    <property type="molecule type" value="Genomic_DNA"/>
</dbReference>
<gene>
    <name evidence="4" type="ORF">HNQ50_004468</name>
</gene>
<dbReference type="PANTHER" id="PTHR12818:SF0">
    <property type="entry name" value="TRNA (ADENINE(37)-N6)-METHYLTRANSFERASE"/>
    <property type="match status" value="1"/>
</dbReference>
<comment type="caution">
    <text evidence="4">The sequence shown here is derived from an EMBL/GenBank/DDBJ whole genome shotgun (WGS) entry which is preliminary data.</text>
</comment>
<reference evidence="4 5" key="1">
    <citation type="submission" date="2020-08" db="EMBL/GenBank/DDBJ databases">
        <title>Genomic Encyclopedia of Type Strains, Phase IV (KMG-IV): sequencing the most valuable type-strain genomes for metagenomic binning, comparative biology and taxonomic classification.</title>
        <authorList>
            <person name="Goeker M."/>
        </authorList>
    </citation>
    <scope>NUCLEOTIDE SEQUENCE [LARGE SCALE GENOMIC DNA]</scope>
    <source>
        <strain evidence="4 5">DSM 18233</strain>
    </source>
</reference>
<dbReference type="InterPro" id="IPR040372">
    <property type="entry name" value="YaeB-like"/>
</dbReference>
<evidence type="ECO:0000256" key="1">
    <source>
        <dbReference type="ARBA" id="ARBA00022691"/>
    </source>
</evidence>
<dbReference type="PROSITE" id="PS51668">
    <property type="entry name" value="TSAA_2"/>
    <property type="match status" value="1"/>
</dbReference>
<keyword evidence="1" id="KW-0949">S-adenosyl-L-methionine</keyword>
<evidence type="ECO:0000256" key="2">
    <source>
        <dbReference type="ARBA" id="ARBA00033753"/>
    </source>
</evidence>
<comment type="similarity">
    <text evidence="2">Belongs to the tRNA methyltransferase O family.</text>
</comment>
<evidence type="ECO:0000313" key="5">
    <source>
        <dbReference type="Proteomes" id="UP000543030"/>
    </source>
</evidence>
<organism evidence="4 5">
    <name type="scientific">Silvimonas terrae</name>
    <dbReference type="NCBI Taxonomy" id="300266"/>
    <lineage>
        <taxon>Bacteria</taxon>
        <taxon>Pseudomonadati</taxon>
        <taxon>Pseudomonadota</taxon>
        <taxon>Betaproteobacteria</taxon>
        <taxon>Neisseriales</taxon>
        <taxon>Chitinibacteraceae</taxon>
        <taxon>Silvimonas</taxon>
    </lineage>
</organism>
<protein>
    <submittedName>
        <fullName evidence="4">tRNA-Thr(GGU) m(6)t(6)A37 methyltransferase TsaA</fullName>
    </submittedName>
</protein>
<keyword evidence="4" id="KW-0489">Methyltransferase</keyword>
<dbReference type="CDD" id="cd09281">
    <property type="entry name" value="UPF0066"/>
    <property type="match status" value="1"/>
</dbReference>
<dbReference type="InterPro" id="IPR023368">
    <property type="entry name" value="UPF0066_cons_site"/>
</dbReference>
<dbReference type="InterPro" id="IPR036413">
    <property type="entry name" value="YaeB-like_sf"/>
</dbReference>
<evidence type="ECO:0000259" key="3">
    <source>
        <dbReference type="PROSITE" id="PS51668"/>
    </source>
</evidence>
<dbReference type="Pfam" id="PF18389">
    <property type="entry name" value="TrmO_C"/>
    <property type="match status" value="1"/>
</dbReference>
<keyword evidence="5" id="KW-1185">Reference proteome</keyword>
<dbReference type="InterPro" id="IPR023370">
    <property type="entry name" value="TrmO-like_N"/>
</dbReference>
<dbReference type="NCBIfam" id="TIGR00104">
    <property type="entry name" value="tRNA_TsaA"/>
    <property type="match status" value="1"/>
</dbReference>
<dbReference type="Proteomes" id="UP000543030">
    <property type="component" value="Unassembled WGS sequence"/>
</dbReference>
<sequence>MAKSPPVTDDIHSFSPIGHLRTPFADKFGIPRQPSLAPHALGTLQLLPPYDRPEAVRGLEAFSHVWLTFVFHQTAGQWSPTVRPPRLGGNQRMGVFATRSPFRPNPLGLSLVELASVDTTEHVVLTFRGVDLVDGTPILDIKPYIPYVESRPDARSGFVGGAPERLAVSFSPVAQAQCAKWRATYPLLAELITDVLAQDPRPAYADDPQRVYGIRLYELDVKWRCDGRTAFVETLETP</sequence>
<dbReference type="SUPFAM" id="SSF118196">
    <property type="entry name" value="YaeB-like"/>
    <property type="match status" value="1"/>
</dbReference>
<dbReference type="Gene3D" id="2.40.30.70">
    <property type="entry name" value="YaeB-like"/>
    <property type="match status" value="1"/>
</dbReference>
<dbReference type="PANTHER" id="PTHR12818">
    <property type="entry name" value="TRNA (ADENINE(37)-N6)-METHYLTRANSFERASE"/>
    <property type="match status" value="1"/>
</dbReference>
<dbReference type="RefSeq" id="WP_308419195.1">
    <property type="nucleotide sequence ID" value="NZ_JACHHN010000013.1"/>
</dbReference>
<dbReference type="PROSITE" id="PS01318">
    <property type="entry name" value="TSAA_1"/>
    <property type="match status" value="1"/>
</dbReference>
<evidence type="ECO:0000313" key="4">
    <source>
        <dbReference type="EMBL" id="MBB5193708.1"/>
    </source>
</evidence>
<dbReference type="Gene3D" id="3.30.2310.10">
    <property type="entry name" value="YaeB-like"/>
    <property type="match status" value="1"/>
</dbReference>
<dbReference type="InterPro" id="IPR041369">
    <property type="entry name" value="TrmO_C"/>
</dbReference>
<dbReference type="InterPro" id="IPR036414">
    <property type="entry name" value="YaeB_N_sf"/>
</dbReference>
<feature type="domain" description="TsaA-like" evidence="3">
    <location>
        <begin position="14"/>
        <end position="153"/>
    </location>
</feature>
<name>A0A840RMF9_9NEIS</name>